<sequence length="196" mass="22449">MKQKSLISQLAKIHNGTITHRELALNGVSSYSISKAVQDGTLEKIRPGIYLFGDDTEDIFYSLQQKYKKGIYSLETALYLWGLSDQYPFSLDMTFPRGYNNPTLDIEINPHIQTKSLATQGITQTESFNGNVINLYTPERTLAEILRPINAVDIEIITNAFKMWNKEKKKDINTLMSFAEKFRVTRKVNSYLEVLL</sequence>
<organism evidence="5 10">
    <name type="scientific">Lactobacillus crispatus</name>
    <dbReference type="NCBI Taxonomy" id="47770"/>
    <lineage>
        <taxon>Bacteria</taxon>
        <taxon>Bacillati</taxon>
        <taxon>Bacillota</taxon>
        <taxon>Bacilli</taxon>
        <taxon>Lactobacillales</taxon>
        <taxon>Lactobacillaceae</taxon>
        <taxon>Lactobacillus</taxon>
    </lineage>
</organism>
<reference evidence="9 12" key="2">
    <citation type="submission" date="2017-06" db="EMBL/GenBank/DDBJ databases">
        <authorList>
            <person name="Swanenburg J."/>
            <person name="Kort R."/>
        </authorList>
    </citation>
    <scope>NUCLEOTIDE SEQUENCE [LARGE SCALE GENOMIC DNA]</scope>
    <source>
        <strain evidence="9 12">RL05</strain>
    </source>
</reference>
<dbReference type="EMBL" id="NKLP01000132">
    <property type="protein sequence ID" value="TDN30728.1"/>
    <property type="molecule type" value="Genomic_DNA"/>
</dbReference>
<dbReference type="Proteomes" id="UP001434419">
    <property type="component" value="Unassembled WGS sequence"/>
</dbReference>
<name>A0A135YVC0_9LACO</name>
<reference evidence="2" key="7">
    <citation type="submission" date="2023-08" db="EMBL/GenBank/DDBJ databases">
        <title>Lactobacillus from the Female Urinary Tract.</title>
        <authorList>
            <person name="Stegman N."/>
            <person name="Jackson B."/>
            <person name="Steiling M."/>
            <person name="Sedano C."/>
            <person name="Wolfe A."/>
            <person name="Putonti C."/>
        </authorList>
    </citation>
    <scope>NUCLEOTIDE SEQUENCE</scope>
    <source>
        <strain evidence="2">UMB5661</strain>
    </source>
</reference>
<dbReference type="Proteomes" id="UP000464915">
    <property type="component" value="Chromosome"/>
</dbReference>
<dbReference type="EMBL" id="SCLX01000051">
    <property type="protein sequence ID" value="RXF57190.1"/>
    <property type="molecule type" value="Genomic_DNA"/>
</dbReference>
<dbReference type="EMBL" id="JAVTXN010000057">
    <property type="protein sequence ID" value="MDT9610267.1"/>
    <property type="molecule type" value="Genomic_DNA"/>
</dbReference>
<protein>
    <submittedName>
        <fullName evidence="5">Transcriptional regulator</fullName>
    </submittedName>
    <submittedName>
        <fullName evidence="2">Type IV toxin-antitoxin system AbiEi family antitoxin domain-containing protein</fullName>
    </submittedName>
</protein>
<reference evidence="3" key="8">
    <citation type="submission" date="2024-06" db="EMBL/GenBank/DDBJ databases">
        <title>Vaginal Lactobacillus fatty acid response mechanisms reveal a metabolite-targeted strategy for bacterial vaginosis treatment.</title>
        <authorList>
            <person name="Zhu M."/>
            <person name="Blainey P.C."/>
            <person name="Bloom S.M."/>
            <person name="Kwon D.S."/>
        </authorList>
    </citation>
    <scope>NUCLEOTIDE SEQUENCE</scope>
    <source>
        <strain evidence="3">194_F1_1</strain>
    </source>
</reference>
<evidence type="ECO:0000313" key="16">
    <source>
        <dbReference type="Proteomes" id="UP001434419"/>
    </source>
</evidence>
<dbReference type="EMBL" id="WWFF01000003">
    <property type="protein sequence ID" value="MYN53218.1"/>
    <property type="molecule type" value="Genomic_DNA"/>
</dbReference>
<gene>
    <name evidence="3" type="ORF">ABVC42_02050</name>
    <name evidence="5" type="ORF">BHU41_05905</name>
    <name evidence="9" type="ORF">CEE75_07675</name>
    <name evidence="8" type="ORF">ERD32_08255</name>
    <name evidence="6" type="ORF">GSR61_03615</name>
    <name evidence="4" type="ORF">GTK63_02560</name>
    <name evidence="7" type="ORF">GTO85_04015</name>
    <name evidence="2" type="ORF">RON39_09110</name>
</gene>
<reference evidence="5 10" key="1">
    <citation type="submission" date="2016-10" db="EMBL/GenBank/DDBJ databases">
        <title>WGS of isloates from the oral cavity of healthy individuals.</title>
        <authorList>
            <person name="Sharma S."/>
            <person name="Pal V.K."/>
            <person name="Patil P.B."/>
            <person name="Korpole S."/>
            <person name="Grover V."/>
        </authorList>
    </citation>
    <scope>NUCLEOTIDE SEQUENCE [LARGE SCALE GENOMIC DNA]</scope>
    <source>
        <strain evidence="5 10">DISK12</strain>
    </source>
</reference>
<evidence type="ECO:0000313" key="10">
    <source>
        <dbReference type="Proteomes" id="UP000231914"/>
    </source>
</evidence>
<evidence type="ECO:0000313" key="7">
    <source>
        <dbReference type="EMBL" id="QLL73586.1"/>
    </source>
</evidence>
<dbReference type="Proteomes" id="UP000295195">
    <property type="component" value="Unassembled WGS sequence"/>
</dbReference>
<evidence type="ECO:0000313" key="6">
    <source>
        <dbReference type="EMBL" id="QHQ67721.1"/>
    </source>
</evidence>
<reference evidence="8 11" key="3">
    <citation type="submission" date="2019-01" db="EMBL/GenBank/DDBJ databases">
        <title>The genome sequence of Lactobacillus crispatus L49.</title>
        <authorList>
            <person name="Zhong J."/>
            <person name="Zhang J."/>
        </authorList>
    </citation>
    <scope>NUCLEOTIDE SEQUENCE [LARGE SCALE GENOMIC DNA]</scope>
    <source>
        <strain evidence="8 11">L49</strain>
    </source>
</reference>
<dbReference type="Proteomes" id="UP000460132">
    <property type="component" value="Unassembled WGS sequence"/>
</dbReference>
<dbReference type="RefSeq" id="WP_005719553.1">
    <property type="nucleotide sequence ID" value="NZ_CAZZQD010000001.1"/>
</dbReference>
<dbReference type="EMBL" id="JBETVU010000012">
    <property type="protein sequence ID" value="MES5148723.1"/>
    <property type="molecule type" value="Genomic_DNA"/>
</dbReference>
<evidence type="ECO:0000313" key="2">
    <source>
        <dbReference type="EMBL" id="MDT9610267.1"/>
    </source>
</evidence>
<feature type="domain" description="AbiEi antitoxin N-terminal" evidence="1">
    <location>
        <begin position="7"/>
        <end position="52"/>
    </location>
</feature>
<proteinExistence type="predicted"/>
<dbReference type="Proteomes" id="UP000231914">
    <property type="component" value="Unassembled WGS sequence"/>
</dbReference>
<evidence type="ECO:0000313" key="9">
    <source>
        <dbReference type="EMBL" id="TDN30728.1"/>
    </source>
</evidence>
<reference evidence="7 15" key="5">
    <citation type="submission" date="2020-01" db="EMBL/GenBank/DDBJ databases">
        <title>Complete and circular genome sequences of six lactobacillus isolates from horses.</title>
        <authorList>
            <person name="Hassan H.M."/>
        </authorList>
    </citation>
    <scope>NUCLEOTIDE SEQUENCE [LARGE SCALE GENOMIC DNA]</scope>
    <source>
        <strain evidence="7 15">1D</strain>
    </source>
</reference>
<evidence type="ECO:0000313" key="3">
    <source>
        <dbReference type="EMBL" id="MES5148723.1"/>
    </source>
</evidence>
<evidence type="ECO:0000313" key="11">
    <source>
        <dbReference type="Proteomes" id="UP000289808"/>
    </source>
</evidence>
<evidence type="ECO:0000313" key="15">
    <source>
        <dbReference type="Proteomes" id="UP000510660"/>
    </source>
</evidence>
<dbReference type="Proteomes" id="UP001253287">
    <property type="component" value="Unassembled WGS sequence"/>
</dbReference>
<dbReference type="Pfam" id="PF13338">
    <property type="entry name" value="AbiEi_4"/>
    <property type="match status" value="1"/>
</dbReference>
<evidence type="ECO:0000313" key="12">
    <source>
        <dbReference type="Proteomes" id="UP000295195"/>
    </source>
</evidence>
<dbReference type="OMA" id="DRDRTIC"/>
<evidence type="ECO:0000313" key="8">
    <source>
        <dbReference type="EMBL" id="RXF57190.1"/>
    </source>
</evidence>
<evidence type="ECO:0000313" key="4">
    <source>
        <dbReference type="EMBL" id="MYN53218.1"/>
    </source>
</evidence>
<evidence type="ECO:0000313" key="14">
    <source>
        <dbReference type="Proteomes" id="UP000464915"/>
    </source>
</evidence>
<reference evidence="4 13" key="6">
    <citation type="submission" date="2020-01" db="EMBL/GenBank/DDBJ databases">
        <title>Vaginal microbiome of pregnant Indian women: Insights into the genome of dominants Lactobacillus species.</title>
        <authorList>
            <person name="Das B."/>
            <person name="Mehta O."/>
            <person name="Ghosh T.S."/>
            <person name="Kothidar A."/>
            <person name="Gowtham M.R."/>
            <person name="Mitra R."/>
            <person name="Kshetrapal P."/>
            <person name="Wadhwa N."/>
            <person name="Thiruvengadam R."/>
            <person name="Nair G.B."/>
            <person name="Bhatnagar S."/>
            <person name="Pore S."/>
        </authorList>
    </citation>
    <scope>NUCLEOTIDE SEQUENCE [LARGE SCALE GENOMIC DNA]</scope>
    <source>
        <strain evidence="4 13">Indica2</strain>
    </source>
</reference>
<reference evidence="6 14" key="4">
    <citation type="submission" date="2019-12" db="EMBL/GenBank/DDBJ databases">
        <title>Complete Genome Sequences of Lactobacillus strains, C25 and P38, Isolated from Chicken Cecum.</title>
        <authorList>
            <person name="Hassan H.M."/>
            <person name="Mendoza M."/>
            <person name="Rezvani M."/>
            <person name="Koci M.D."/>
            <person name="Dickey A.N."/>
            <person name="Scholl E.H."/>
        </authorList>
    </citation>
    <scope>NUCLEOTIDE SEQUENCE [LARGE SCALE GENOMIC DNA]</scope>
    <source>
        <strain evidence="6 14">C25</strain>
    </source>
</reference>
<dbReference type="EMBL" id="CP047142">
    <property type="protein sequence ID" value="QHQ67721.1"/>
    <property type="molecule type" value="Genomic_DNA"/>
</dbReference>
<dbReference type="EMBL" id="MKXG01000023">
    <property type="protein sequence ID" value="PJZ17244.1"/>
    <property type="molecule type" value="Genomic_DNA"/>
</dbReference>
<dbReference type="Proteomes" id="UP000289808">
    <property type="component" value="Unassembled WGS sequence"/>
</dbReference>
<evidence type="ECO:0000259" key="1">
    <source>
        <dbReference type="Pfam" id="PF13338"/>
    </source>
</evidence>
<dbReference type="InterPro" id="IPR025159">
    <property type="entry name" value="AbiEi_N"/>
</dbReference>
<keyword evidence="16" id="KW-1185">Reference proteome</keyword>
<dbReference type="Proteomes" id="UP000510660">
    <property type="component" value="Chromosome"/>
</dbReference>
<dbReference type="AlphaFoldDB" id="A0A135YVC0"/>
<dbReference type="EMBL" id="CP047415">
    <property type="protein sequence ID" value="QLL73586.1"/>
    <property type="molecule type" value="Genomic_DNA"/>
</dbReference>
<evidence type="ECO:0000313" key="13">
    <source>
        <dbReference type="Proteomes" id="UP000460132"/>
    </source>
</evidence>
<evidence type="ECO:0000313" key="5">
    <source>
        <dbReference type="EMBL" id="PJZ17244.1"/>
    </source>
</evidence>
<accession>A0A6P1TWC7</accession>
<accession>A0A135YVC0</accession>